<accession>A0A0G1NHV2</accession>
<protein>
    <submittedName>
        <fullName evidence="2">Uncharacterized protein</fullName>
    </submittedName>
</protein>
<organism evidence="2 3">
    <name type="scientific">Candidatus Nomurabacteria bacterium GW2011_GWA1_46_11</name>
    <dbReference type="NCBI Taxonomy" id="1618732"/>
    <lineage>
        <taxon>Bacteria</taxon>
        <taxon>Candidatus Nomuraibacteriota</taxon>
    </lineage>
</organism>
<evidence type="ECO:0000256" key="1">
    <source>
        <dbReference type="ARBA" id="ARBA00010364"/>
    </source>
</evidence>
<dbReference type="PANTHER" id="PTHR13420">
    <property type="entry name" value="UPF0235 PROTEIN C15ORF40"/>
    <property type="match status" value="1"/>
</dbReference>
<dbReference type="Gene3D" id="3.30.1200.10">
    <property type="entry name" value="YggU-like"/>
    <property type="match status" value="1"/>
</dbReference>
<dbReference type="Pfam" id="PF02594">
    <property type="entry name" value="DUF167"/>
    <property type="match status" value="1"/>
</dbReference>
<comment type="caution">
    <text evidence="2">The sequence shown here is derived from an EMBL/GenBank/DDBJ whole genome shotgun (WGS) entry which is preliminary data.</text>
</comment>
<dbReference type="InterPro" id="IPR036591">
    <property type="entry name" value="YggU-like_sf"/>
</dbReference>
<dbReference type="Proteomes" id="UP000034107">
    <property type="component" value="Unassembled WGS sequence"/>
</dbReference>
<dbReference type="PANTHER" id="PTHR13420:SF7">
    <property type="entry name" value="UPF0235 PROTEIN C15ORF40"/>
    <property type="match status" value="1"/>
</dbReference>
<evidence type="ECO:0000313" key="2">
    <source>
        <dbReference type="EMBL" id="KKU19947.1"/>
    </source>
</evidence>
<proteinExistence type="inferred from homology"/>
<comment type="similarity">
    <text evidence="1">Belongs to the UPF0235 family.</text>
</comment>
<evidence type="ECO:0000313" key="3">
    <source>
        <dbReference type="Proteomes" id="UP000034107"/>
    </source>
</evidence>
<dbReference type="SUPFAM" id="SSF69786">
    <property type="entry name" value="YggU-like"/>
    <property type="match status" value="1"/>
</dbReference>
<sequence length="73" mass="8298">MKLFVQVKPNARMTEVKAIDSTHFVVRVKGLPIEGRANAAVIEALAEYLDKPKSLFRIIRGFNARQKVVEMQE</sequence>
<dbReference type="GO" id="GO:0005737">
    <property type="term" value="C:cytoplasm"/>
    <property type="evidence" value="ECO:0007669"/>
    <property type="project" value="TreeGrafter"/>
</dbReference>
<reference evidence="2 3" key="1">
    <citation type="journal article" date="2015" name="Nature">
        <title>rRNA introns, odd ribosomes, and small enigmatic genomes across a large radiation of phyla.</title>
        <authorList>
            <person name="Brown C.T."/>
            <person name="Hug L.A."/>
            <person name="Thomas B.C."/>
            <person name="Sharon I."/>
            <person name="Castelle C.J."/>
            <person name="Singh A."/>
            <person name="Wilkins M.J."/>
            <person name="Williams K.H."/>
            <person name="Banfield J.F."/>
        </authorList>
    </citation>
    <scope>NUCLEOTIDE SEQUENCE [LARGE SCALE GENOMIC DNA]</scope>
</reference>
<gene>
    <name evidence="2" type="ORF">UX31_C0046G0007</name>
</gene>
<dbReference type="AlphaFoldDB" id="A0A0G1NHV2"/>
<dbReference type="InterPro" id="IPR003746">
    <property type="entry name" value="DUF167"/>
</dbReference>
<name>A0A0G1NHV2_9BACT</name>
<dbReference type="EMBL" id="LCLS01000046">
    <property type="protein sequence ID" value="KKU19947.1"/>
    <property type="molecule type" value="Genomic_DNA"/>
</dbReference>
<dbReference type="NCBIfam" id="TIGR00251">
    <property type="entry name" value="DUF167 family protein"/>
    <property type="match status" value="1"/>
</dbReference>
<dbReference type="SMART" id="SM01152">
    <property type="entry name" value="DUF167"/>
    <property type="match status" value="1"/>
</dbReference>